<dbReference type="Proteomes" id="UP000597762">
    <property type="component" value="Unassembled WGS sequence"/>
</dbReference>
<dbReference type="GO" id="GO:0008270">
    <property type="term" value="F:zinc ion binding"/>
    <property type="evidence" value="ECO:0007669"/>
    <property type="project" value="UniProtKB-KW"/>
</dbReference>
<evidence type="ECO:0000256" key="3">
    <source>
        <dbReference type="ARBA" id="ARBA00022833"/>
    </source>
</evidence>
<reference evidence="5" key="1">
    <citation type="submission" date="2021-01" db="EMBL/GenBank/DDBJ databases">
        <authorList>
            <person name="Li R."/>
            <person name="Bekaert M."/>
        </authorList>
    </citation>
    <scope>NUCLEOTIDE SEQUENCE</scope>
    <source>
        <strain evidence="5">Farmed</strain>
    </source>
</reference>
<keyword evidence="6" id="KW-1185">Reference proteome</keyword>
<evidence type="ECO:0000259" key="4">
    <source>
        <dbReference type="PROSITE" id="PS51050"/>
    </source>
</evidence>
<evidence type="ECO:0000256" key="2">
    <source>
        <dbReference type="ARBA" id="ARBA00022771"/>
    </source>
</evidence>
<keyword evidence="1" id="KW-0479">Metal-binding</keyword>
<comment type="caution">
    <text evidence="5">The sequence shown here is derived from an EMBL/GenBank/DDBJ whole genome shotgun (WGS) entry which is preliminary data.</text>
</comment>
<evidence type="ECO:0000313" key="5">
    <source>
        <dbReference type="EMBL" id="CAE1302006.1"/>
    </source>
</evidence>
<dbReference type="OrthoDB" id="2219495at2759"/>
<proteinExistence type="predicted"/>
<evidence type="ECO:0000256" key="1">
    <source>
        <dbReference type="ARBA" id="ARBA00022723"/>
    </source>
</evidence>
<dbReference type="PROSITE" id="PS51050">
    <property type="entry name" value="ZF_CW"/>
    <property type="match status" value="1"/>
</dbReference>
<dbReference type="EMBL" id="CAHIKZ030003591">
    <property type="protein sequence ID" value="CAE1302006.1"/>
    <property type="molecule type" value="Genomic_DNA"/>
</dbReference>
<sequence length="269" mass="30844">MQNSRLHSHNDKTEADGFVYVNEDDQYSSTSSRCSSRGIKRKSFFDEATDITQSTKKPVRPCERSGCPASIPICFANSTEKCVGSGYTSRWHHISAGEHFCNECFEYFYRSHKSGYETFCKWKREWSSKGKAEASICVFLADNLLPFWVQCTRSECQKWRQLSRDVDFTPDFIRKFKCGMTSEGKTKEKQLEACAVPEDHTILPMLLDTALQILHTFILGVIKIQAIAKFGRCYANLSHSLTRQTLHTVLWNLNIKVKESTNSPVRPPR</sequence>
<dbReference type="EC" id="1.-.-.-" evidence="5"/>
<keyword evidence="5" id="KW-0560">Oxidoreductase</keyword>
<dbReference type="AlphaFoldDB" id="A0A812DJD0"/>
<feature type="domain" description="CW-type" evidence="4">
    <location>
        <begin position="142"/>
        <end position="202"/>
    </location>
</feature>
<name>A0A812DJD0_ACAPH</name>
<dbReference type="GO" id="GO:0016491">
    <property type="term" value="F:oxidoreductase activity"/>
    <property type="evidence" value="ECO:0007669"/>
    <property type="project" value="UniProtKB-KW"/>
</dbReference>
<protein>
    <submittedName>
        <fullName evidence="5">KDM1B</fullName>
        <ecNumber evidence="5">1.-.-.-</ecNumber>
    </submittedName>
</protein>
<organism evidence="5 6">
    <name type="scientific">Acanthosepion pharaonis</name>
    <name type="common">Pharaoh cuttlefish</name>
    <name type="synonym">Sepia pharaonis</name>
    <dbReference type="NCBI Taxonomy" id="158019"/>
    <lineage>
        <taxon>Eukaryota</taxon>
        <taxon>Metazoa</taxon>
        <taxon>Spiralia</taxon>
        <taxon>Lophotrochozoa</taxon>
        <taxon>Mollusca</taxon>
        <taxon>Cephalopoda</taxon>
        <taxon>Coleoidea</taxon>
        <taxon>Decapodiformes</taxon>
        <taxon>Sepiida</taxon>
        <taxon>Sepiina</taxon>
        <taxon>Sepiidae</taxon>
        <taxon>Acanthosepion</taxon>
    </lineage>
</organism>
<evidence type="ECO:0000313" key="6">
    <source>
        <dbReference type="Proteomes" id="UP000597762"/>
    </source>
</evidence>
<gene>
    <name evidence="5" type="ORF">SPHA_54731</name>
</gene>
<dbReference type="Pfam" id="PF07496">
    <property type="entry name" value="zf-CW"/>
    <property type="match status" value="1"/>
</dbReference>
<keyword evidence="2" id="KW-0863">Zinc-finger</keyword>
<keyword evidence="3" id="KW-0862">Zinc</keyword>
<dbReference type="Gene3D" id="3.30.40.100">
    <property type="match status" value="1"/>
</dbReference>
<accession>A0A812DJD0</accession>
<dbReference type="InterPro" id="IPR011124">
    <property type="entry name" value="Znf_CW"/>
</dbReference>